<dbReference type="InterPro" id="IPR024047">
    <property type="entry name" value="MM3350-like_sf"/>
</dbReference>
<dbReference type="SUPFAM" id="SSF159941">
    <property type="entry name" value="MM3350-like"/>
    <property type="match status" value="1"/>
</dbReference>
<dbReference type="EMBL" id="BHYM01000060">
    <property type="protein sequence ID" value="GCE42585.1"/>
    <property type="molecule type" value="Genomic_DNA"/>
</dbReference>
<dbReference type="Proteomes" id="UP000287519">
    <property type="component" value="Unassembled WGS sequence"/>
</dbReference>
<reference evidence="1 2" key="1">
    <citation type="submission" date="2018-11" db="EMBL/GenBank/DDBJ databases">
        <title>Microbial catabolism of amino acid.</title>
        <authorList>
            <person name="Hibi M."/>
            <person name="Ogawa J."/>
        </authorList>
    </citation>
    <scope>NUCLEOTIDE SEQUENCE [LARGE SCALE GENOMIC DNA]</scope>
    <source>
        <strain evidence="1 2">C31-06</strain>
    </source>
</reference>
<dbReference type="Pfam" id="PF03682">
    <property type="entry name" value="UPF0158"/>
    <property type="match status" value="1"/>
</dbReference>
<comment type="caution">
    <text evidence="1">The sequence shown here is derived from an EMBL/GenBank/DDBJ whole genome shotgun (WGS) entry which is preliminary data.</text>
</comment>
<dbReference type="Gene3D" id="3.10.290.30">
    <property type="entry name" value="MM3350-like"/>
    <property type="match status" value="1"/>
</dbReference>
<protein>
    <submittedName>
        <fullName evidence="1">Uncharacterized protein</fullName>
    </submittedName>
</protein>
<dbReference type="AlphaFoldDB" id="A0A402CG74"/>
<name>A0A402CG74_RHOWR</name>
<evidence type="ECO:0000313" key="2">
    <source>
        <dbReference type="Proteomes" id="UP000287519"/>
    </source>
</evidence>
<sequence>MTVELLGGRGEELWPWPGRVFAVGPSHTFLDLANAINDAFARWDRSHLSMFTLADGRVVTDTETGDEMTGSLGGPITETVDIESAKIARLLRPGAEFQFTFDLGDDWIHRCVIGDEKVDPLTVLGITPGKPLPYWGWGNIPDQYGRRWADDDGQSRAPRRPNGPHPMLLHAWPGRASVPPLEVAEVRAAIATADADRFLAAVRGRDVDDVLHQVGAGLPMALHQRRQAAEAVAVSIINRLTWRAGAGDEVLAQDLLACLRGEPLTGRVVPVDLEMLGTELEGDLTMSGGGYVDLRTGEVVDEGITDPAMVGQHAAVDVEEEPDRWLRFDRTGSRDGWQDMAAFAQRQHDPALRERLERAIEGKGAFGRFRDLVHQESLADQWYAFSTDRQLGRAREFLADQGIRVG</sequence>
<organism evidence="1 2">
    <name type="scientific">Rhodococcus wratislaviensis</name>
    <name type="common">Tsukamurella wratislaviensis</name>
    <dbReference type="NCBI Taxonomy" id="44752"/>
    <lineage>
        <taxon>Bacteria</taxon>
        <taxon>Bacillati</taxon>
        <taxon>Actinomycetota</taxon>
        <taxon>Actinomycetes</taxon>
        <taxon>Mycobacteriales</taxon>
        <taxon>Nocardiaceae</taxon>
        <taxon>Rhodococcus</taxon>
    </lineage>
</organism>
<evidence type="ECO:0000313" key="1">
    <source>
        <dbReference type="EMBL" id="GCE42585.1"/>
    </source>
</evidence>
<proteinExistence type="predicted"/>
<dbReference type="InterPro" id="IPR005361">
    <property type="entry name" value="UPF0158"/>
</dbReference>
<keyword evidence="2" id="KW-1185">Reference proteome</keyword>
<accession>A0A402CG74</accession>
<gene>
    <name evidence="1" type="ORF">Rhow_006714</name>
</gene>